<comment type="subcellular location">
    <subcellularLocation>
        <location evidence="1">Cell membrane</location>
        <topology evidence="1">Multi-pass membrane protein</topology>
    </subcellularLocation>
</comment>
<feature type="transmembrane region" description="Helical" evidence="7">
    <location>
        <begin position="120"/>
        <end position="140"/>
    </location>
</feature>
<dbReference type="Gene3D" id="1.20.1250.20">
    <property type="entry name" value="MFS general substrate transporter like domains"/>
    <property type="match status" value="2"/>
</dbReference>
<keyword evidence="10" id="KW-1185">Reference proteome</keyword>
<dbReference type="PANTHER" id="PTHR23517">
    <property type="entry name" value="RESISTANCE PROTEIN MDTM, PUTATIVE-RELATED-RELATED"/>
    <property type="match status" value="1"/>
</dbReference>
<feature type="domain" description="Major facilitator superfamily (MFS) profile" evidence="8">
    <location>
        <begin position="1"/>
        <end position="380"/>
    </location>
</feature>
<keyword evidence="5 7" id="KW-1133">Transmembrane helix</keyword>
<feature type="transmembrane region" description="Helical" evidence="7">
    <location>
        <begin position="202"/>
        <end position="223"/>
    </location>
</feature>
<name>A0A7W9DA04_9MICC</name>
<protein>
    <submittedName>
        <fullName evidence="9">MFS family permease</fullName>
    </submittedName>
</protein>
<evidence type="ECO:0000256" key="5">
    <source>
        <dbReference type="ARBA" id="ARBA00022989"/>
    </source>
</evidence>
<keyword evidence="2" id="KW-0813">Transport</keyword>
<sequence length="383" mass="39568">MLYSVGLGAVTPIVSLTALSLGASTGLAAAMIMIIGLGSLCMNVPAAVLTARFGERATMIFAALWAAIGMATALWSSQLPMLAVGVFLVGMAGAPFNLARQSYLAEVIAPTQRARAMSTLGGTLRVGSLLGPFAASAAMIPLGLDGAYWVGLAAMVVALIVCWWIPELLTHERDVPLTETEKPPQLAKQVSVWSVAKQHARVFGTVGIGVILLSGVRAARVAVVPLWADAIGLDASVAALIYGLSGLIEVLVFYPAGRLMDKRGRVFVAVPCMAFMGVALFFLPFTQGVVSLSLVAMLLGFGNGIGSGIVMTLGADYAPAAVRPQFLGTWRLGSDMGIMALPLILSGVTAAVSLAAGIWVVCGAAFVGALVLGIFIPRTPRQS</sequence>
<reference evidence="9 10" key="1">
    <citation type="submission" date="2020-08" db="EMBL/GenBank/DDBJ databases">
        <title>Sequencing the genomes of 1000 actinobacteria strains.</title>
        <authorList>
            <person name="Klenk H.-P."/>
        </authorList>
    </citation>
    <scope>NUCLEOTIDE SEQUENCE [LARGE SCALE GENOMIC DNA]</scope>
    <source>
        <strain evidence="9 10">DSM 23694</strain>
    </source>
</reference>
<feature type="transmembrane region" description="Helical" evidence="7">
    <location>
        <begin position="57"/>
        <end position="75"/>
    </location>
</feature>
<dbReference type="Proteomes" id="UP000523863">
    <property type="component" value="Unassembled WGS sequence"/>
</dbReference>
<organism evidence="9 10">
    <name type="scientific">Neomicrococcus lactis</name>
    <dbReference type="NCBI Taxonomy" id="732241"/>
    <lineage>
        <taxon>Bacteria</taxon>
        <taxon>Bacillati</taxon>
        <taxon>Actinomycetota</taxon>
        <taxon>Actinomycetes</taxon>
        <taxon>Micrococcales</taxon>
        <taxon>Micrococcaceae</taxon>
        <taxon>Neomicrococcus</taxon>
    </lineage>
</organism>
<dbReference type="PANTHER" id="PTHR23517:SF2">
    <property type="entry name" value="MULTIDRUG RESISTANCE PROTEIN MDTH"/>
    <property type="match status" value="1"/>
</dbReference>
<feature type="transmembrane region" description="Helical" evidence="7">
    <location>
        <begin position="292"/>
        <end position="315"/>
    </location>
</feature>
<evidence type="ECO:0000256" key="6">
    <source>
        <dbReference type="ARBA" id="ARBA00023136"/>
    </source>
</evidence>
<feature type="transmembrane region" description="Helical" evidence="7">
    <location>
        <begin position="30"/>
        <end position="50"/>
    </location>
</feature>
<accession>A0A7W9DA04</accession>
<feature type="transmembrane region" description="Helical" evidence="7">
    <location>
        <begin position="81"/>
        <end position="99"/>
    </location>
</feature>
<dbReference type="AlphaFoldDB" id="A0A7W9DA04"/>
<feature type="transmembrane region" description="Helical" evidence="7">
    <location>
        <begin position="358"/>
        <end position="376"/>
    </location>
</feature>
<dbReference type="InterPro" id="IPR050171">
    <property type="entry name" value="MFS_Transporters"/>
</dbReference>
<dbReference type="InterPro" id="IPR011701">
    <property type="entry name" value="MFS"/>
</dbReference>
<dbReference type="PROSITE" id="PS50850">
    <property type="entry name" value="MFS"/>
    <property type="match status" value="1"/>
</dbReference>
<dbReference type="InterPro" id="IPR020846">
    <property type="entry name" value="MFS_dom"/>
</dbReference>
<feature type="transmembrane region" description="Helical" evidence="7">
    <location>
        <begin position="266"/>
        <end position="286"/>
    </location>
</feature>
<comment type="caution">
    <text evidence="9">The sequence shown here is derived from an EMBL/GenBank/DDBJ whole genome shotgun (WGS) entry which is preliminary data.</text>
</comment>
<feature type="transmembrane region" description="Helical" evidence="7">
    <location>
        <begin position="336"/>
        <end position="352"/>
    </location>
</feature>
<evidence type="ECO:0000256" key="2">
    <source>
        <dbReference type="ARBA" id="ARBA00022448"/>
    </source>
</evidence>
<keyword evidence="3" id="KW-1003">Cell membrane</keyword>
<dbReference type="GO" id="GO:0005886">
    <property type="term" value="C:plasma membrane"/>
    <property type="evidence" value="ECO:0007669"/>
    <property type="project" value="UniProtKB-SubCell"/>
</dbReference>
<keyword evidence="4 7" id="KW-0812">Transmembrane</keyword>
<dbReference type="RefSeq" id="WP_221228025.1">
    <property type="nucleotide sequence ID" value="NZ_JACHBL010000001.1"/>
</dbReference>
<proteinExistence type="predicted"/>
<dbReference type="InterPro" id="IPR036259">
    <property type="entry name" value="MFS_trans_sf"/>
</dbReference>
<evidence type="ECO:0000256" key="1">
    <source>
        <dbReference type="ARBA" id="ARBA00004651"/>
    </source>
</evidence>
<feature type="transmembrane region" description="Helical" evidence="7">
    <location>
        <begin position="146"/>
        <end position="165"/>
    </location>
</feature>
<evidence type="ECO:0000256" key="3">
    <source>
        <dbReference type="ARBA" id="ARBA00022475"/>
    </source>
</evidence>
<evidence type="ECO:0000256" key="7">
    <source>
        <dbReference type="SAM" id="Phobius"/>
    </source>
</evidence>
<evidence type="ECO:0000313" key="10">
    <source>
        <dbReference type="Proteomes" id="UP000523863"/>
    </source>
</evidence>
<evidence type="ECO:0000313" key="9">
    <source>
        <dbReference type="EMBL" id="MBB5596959.1"/>
    </source>
</evidence>
<feature type="transmembrane region" description="Helical" evidence="7">
    <location>
        <begin position="235"/>
        <end position="254"/>
    </location>
</feature>
<keyword evidence="6 7" id="KW-0472">Membrane</keyword>
<dbReference type="SUPFAM" id="SSF103473">
    <property type="entry name" value="MFS general substrate transporter"/>
    <property type="match status" value="1"/>
</dbReference>
<dbReference type="Pfam" id="PF07690">
    <property type="entry name" value="MFS_1"/>
    <property type="match status" value="1"/>
</dbReference>
<evidence type="ECO:0000256" key="4">
    <source>
        <dbReference type="ARBA" id="ARBA00022692"/>
    </source>
</evidence>
<evidence type="ECO:0000259" key="8">
    <source>
        <dbReference type="PROSITE" id="PS50850"/>
    </source>
</evidence>
<gene>
    <name evidence="9" type="ORF">BKA12_000039</name>
</gene>
<dbReference type="EMBL" id="JACHBL010000001">
    <property type="protein sequence ID" value="MBB5596959.1"/>
    <property type="molecule type" value="Genomic_DNA"/>
</dbReference>
<dbReference type="GO" id="GO:0022857">
    <property type="term" value="F:transmembrane transporter activity"/>
    <property type="evidence" value="ECO:0007669"/>
    <property type="project" value="InterPro"/>
</dbReference>